<evidence type="ECO:0000256" key="1">
    <source>
        <dbReference type="ARBA" id="ARBA00022676"/>
    </source>
</evidence>
<protein>
    <submittedName>
        <fullName evidence="5">UDP-N-acetylglucosamine:LPS N-acetylglucosamine transferase</fullName>
    </submittedName>
</protein>
<dbReference type="InterPro" id="IPR007235">
    <property type="entry name" value="Glyco_trans_28_C"/>
</dbReference>
<sequence>MNQNKIMFFCVGTGGHVLPVKNIIDELLNNGISKNQIEIVTDNRGSKFLQEVDVKCYTTDVYRSDIGKFGYLTNLTKIFKTISNINRNMDFKNTKIIFTTGSYIAPIAAYLSWRKKIKLFVQEQNIYTGLGNKIASYFKSTVFASYPDTKNVNQKNVEFVGPVIDKNIKKSIKDINENIVIGVQGGSQGSNEINNYIYKYLENHKLIKVKILHIVGPSNINKSKNFNNYEQLEYVDNMNDFYQQIDIQISRAGGGILEALYLNIPLILIPYKLGTTSSHQQMNAKFLVDNEYAIICNNYIDVEKELLLIDNENTDWLDKYKVNNTIESGNISIIKKIIQEIKNGL</sequence>
<evidence type="ECO:0000313" key="5">
    <source>
        <dbReference type="EMBL" id="AGQ19681.1"/>
    </source>
</evidence>
<name>S5DLB9_9ACTN</name>
<dbReference type="GO" id="GO:1901137">
    <property type="term" value="P:carbohydrate derivative biosynthetic process"/>
    <property type="evidence" value="ECO:0007669"/>
    <property type="project" value="UniProtKB-ARBA"/>
</dbReference>
<dbReference type="Pfam" id="PF03033">
    <property type="entry name" value="Glyco_transf_28"/>
    <property type="match status" value="1"/>
</dbReference>
<dbReference type="EMBL" id="KC811139">
    <property type="protein sequence ID" value="AGQ19681.1"/>
    <property type="molecule type" value="Genomic_DNA"/>
</dbReference>
<keyword evidence="1" id="KW-0328">Glycosyltransferase</keyword>
<dbReference type="GO" id="GO:0005975">
    <property type="term" value="P:carbohydrate metabolic process"/>
    <property type="evidence" value="ECO:0007669"/>
    <property type="project" value="InterPro"/>
</dbReference>
<dbReference type="GO" id="GO:0016758">
    <property type="term" value="F:hexosyltransferase activity"/>
    <property type="evidence" value="ECO:0007669"/>
    <property type="project" value="InterPro"/>
</dbReference>
<reference evidence="5" key="1">
    <citation type="journal article" date="2013" name="Sci. Rep.">
        <title>Metagenomics uncovers a new group of low GC and ultra-small marine Actinobacteria.</title>
        <authorList>
            <person name="Ghai R."/>
            <person name="Mizuno C.M."/>
            <person name="Picazo A."/>
            <person name="Camacho A."/>
            <person name="Rodriguez-Valera F."/>
        </authorList>
    </citation>
    <scope>NUCLEOTIDE SEQUENCE</scope>
</reference>
<organism evidence="5">
    <name type="scientific">Candidatus Actinomarina minuta</name>
    <dbReference type="NCBI Taxonomy" id="1389454"/>
    <lineage>
        <taxon>Bacteria</taxon>
        <taxon>Bacillati</taxon>
        <taxon>Actinomycetota</taxon>
        <taxon>Actinomycetes</taxon>
        <taxon>Candidatus Actinomarinidae</taxon>
        <taxon>Candidatus Actinomarinales</taxon>
        <taxon>Candidatus Actinomarineae</taxon>
        <taxon>Candidatus Actinomarinaceae</taxon>
        <taxon>Candidatus Actinomarina</taxon>
    </lineage>
</organism>
<proteinExistence type="predicted"/>
<feature type="domain" description="Glycosyltransferase family 28 N-terminal" evidence="3">
    <location>
        <begin position="6"/>
        <end position="143"/>
    </location>
</feature>
<evidence type="ECO:0000259" key="3">
    <source>
        <dbReference type="Pfam" id="PF03033"/>
    </source>
</evidence>
<dbReference type="Pfam" id="PF04101">
    <property type="entry name" value="Glyco_tran_28_C"/>
    <property type="match status" value="1"/>
</dbReference>
<dbReference type="AlphaFoldDB" id="S5DLB9"/>
<evidence type="ECO:0000256" key="2">
    <source>
        <dbReference type="ARBA" id="ARBA00022679"/>
    </source>
</evidence>
<accession>S5DLB9</accession>
<dbReference type="Gene3D" id="3.40.50.2000">
    <property type="entry name" value="Glycogen Phosphorylase B"/>
    <property type="match status" value="2"/>
</dbReference>
<dbReference type="SUPFAM" id="SSF53756">
    <property type="entry name" value="UDP-Glycosyltransferase/glycogen phosphorylase"/>
    <property type="match status" value="1"/>
</dbReference>
<feature type="domain" description="Glycosyl transferase family 28 C-terminal" evidence="4">
    <location>
        <begin position="181"/>
        <end position="298"/>
    </location>
</feature>
<dbReference type="PANTHER" id="PTHR21015:SF22">
    <property type="entry name" value="GLYCOSYLTRANSFERASE"/>
    <property type="match status" value="1"/>
</dbReference>
<evidence type="ECO:0000259" key="4">
    <source>
        <dbReference type="Pfam" id="PF04101"/>
    </source>
</evidence>
<keyword evidence="2 5" id="KW-0808">Transferase</keyword>
<dbReference type="PANTHER" id="PTHR21015">
    <property type="entry name" value="UDP-N-ACETYLGLUCOSAMINE--N-ACETYLMURAMYL-(PENTAPEPTIDE) PYROPHOSPHORYL-UNDECAPRENOL N-ACETYLGLUCOSAMINE TRANSFERASE 1"/>
    <property type="match status" value="1"/>
</dbReference>
<dbReference type="CDD" id="cd03785">
    <property type="entry name" value="GT28_MurG"/>
    <property type="match status" value="1"/>
</dbReference>
<dbReference type="InterPro" id="IPR004276">
    <property type="entry name" value="GlycoTrans_28_N"/>
</dbReference>